<sequence length="230" mass="26321">MKSFDVVCEICAGIHASIECPNIGSFPKYMQEQVNQMNDFSYQLNSPYSNMYNPSWRFHPNRQWNNNLNVMNPPARPPLMNFQPQEKNTTVEDLIAQLATNINNFIQATQTTLQNQQASIGNLEDQVGQIASALNEKEIGKFPSQPEVNPKNQKYIRAITLRSGKIIETEGAKEEKKPKEPENDSLTLPDEELAQEKIYSPPVPYPQRLQRAKKDKNFSEILDLFKKGTY</sequence>
<feature type="region of interest" description="Disordered" evidence="1">
    <location>
        <begin position="169"/>
        <end position="211"/>
    </location>
</feature>
<reference evidence="2 3" key="1">
    <citation type="journal article" date="2019" name="G3 (Bethesda)">
        <title>Sequencing of a Wild Apple (Malus baccata) Genome Unravels the Differences Between Cultivated and Wild Apple Species Regarding Disease Resistance and Cold Tolerance.</title>
        <authorList>
            <person name="Chen X."/>
        </authorList>
    </citation>
    <scope>NUCLEOTIDE SEQUENCE [LARGE SCALE GENOMIC DNA]</scope>
    <source>
        <strain evidence="3">cv. Shandingzi</strain>
        <tissue evidence="2">Leaves</tissue>
    </source>
</reference>
<dbReference type="EMBL" id="VIEB01000097">
    <property type="protein sequence ID" value="TQE06787.1"/>
    <property type="molecule type" value="Genomic_DNA"/>
</dbReference>
<dbReference type="Proteomes" id="UP000315295">
    <property type="component" value="Unassembled WGS sequence"/>
</dbReference>
<keyword evidence="3" id="KW-1185">Reference proteome</keyword>
<proteinExistence type="predicted"/>
<protein>
    <submittedName>
        <fullName evidence="2">Uncharacterized protein</fullName>
    </submittedName>
</protein>
<dbReference type="AlphaFoldDB" id="A0A540N6V8"/>
<name>A0A540N6V8_MALBA</name>
<feature type="compositionally biased region" description="Basic and acidic residues" evidence="1">
    <location>
        <begin position="169"/>
        <end position="182"/>
    </location>
</feature>
<evidence type="ECO:0000313" key="2">
    <source>
        <dbReference type="EMBL" id="TQE06787.1"/>
    </source>
</evidence>
<evidence type="ECO:0000313" key="3">
    <source>
        <dbReference type="Proteomes" id="UP000315295"/>
    </source>
</evidence>
<evidence type="ECO:0000256" key="1">
    <source>
        <dbReference type="SAM" id="MobiDB-lite"/>
    </source>
</evidence>
<organism evidence="2 3">
    <name type="scientific">Malus baccata</name>
    <name type="common">Siberian crab apple</name>
    <name type="synonym">Pyrus baccata</name>
    <dbReference type="NCBI Taxonomy" id="106549"/>
    <lineage>
        <taxon>Eukaryota</taxon>
        <taxon>Viridiplantae</taxon>
        <taxon>Streptophyta</taxon>
        <taxon>Embryophyta</taxon>
        <taxon>Tracheophyta</taxon>
        <taxon>Spermatophyta</taxon>
        <taxon>Magnoliopsida</taxon>
        <taxon>eudicotyledons</taxon>
        <taxon>Gunneridae</taxon>
        <taxon>Pentapetalae</taxon>
        <taxon>rosids</taxon>
        <taxon>fabids</taxon>
        <taxon>Rosales</taxon>
        <taxon>Rosaceae</taxon>
        <taxon>Amygdaloideae</taxon>
        <taxon>Maleae</taxon>
        <taxon>Malus</taxon>
    </lineage>
</organism>
<gene>
    <name evidence="2" type="ORF">C1H46_007569</name>
</gene>
<accession>A0A540N6V8</accession>
<comment type="caution">
    <text evidence="2">The sequence shown here is derived from an EMBL/GenBank/DDBJ whole genome shotgun (WGS) entry which is preliminary data.</text>
</comment>